<evidence type="ECO:0000313" key="2">
    <source>
        <dbReference type="Proteomes" id="UP001205105"/>
    </source>
</evidence>
<proteinExistence type="predicted"/>
<dbReference type="Proteomes" id="UP001205105">
    <property type="component" value="Unassembled WGS sequence"/>
</dbReference>
<sequence>MLLVLPSDQARALCGSSTHQLCISKTQFCKDKQLHTCADGLHCGFDDKDAVGCMPSDCDTPPAPRCANSAHDQCISETSYCKGKQLFKCNDGQRCNFNERAIGCEPKDAPTPLPASPCADSAHDQCISETSYCKGKKLVKCNNGQRCNFDEQAIGCEPINAPPANPCASSAHDQCISLTSYCKGNLLVKCDDGQRCNFNEQAIGCEPKDTPQPDNGCANSAHDQCISETTYCKGKQLVKCSEGQRCNFNEQAIGCEPKDNPQPANLCANSAHDQCISETTYCKGNLLVKCDDGQRCNFNEQAIGCEPKDNPQPAISCDDSAHDQCISETSYCKGKQLVQCDDGQRCNFNEQAIGCEPKDNPQPAISCDDSSHDQCISETTYCKGKQLVKCDEGQRCNFNEQAIGCEPIENPQPANACADSAHDQCISETTYCKGKQLFTCGEGQRCNADEQAIGCEPNDAPNPQPANACANSAHDQCISETTYCKGTQLLTCDEGQRCNADEQAIGCEPKETPNPPPDNPCADSAHDQCMGENGYCKEQKLVKCDDGEVCNGNEQAIGCEPKDTPKPQPDNPCADSAHDQCMGETGYCKGQELVKCDDGEVCNGNEQAIGCEPADAAK</sequence>
<dbReference type="AlphaFoldDB" id="A0AAD5H5K1"/>
<comment type="caution">
    <text evidence="1">The sequence shown here is derived from an EMBL/GenBank/DDBJ whole genome shotgun (WGS) entry which is preliminary data.</text>
</comment>
<accession>A0AAD5H5K1</accession>
<name>A0AAD5H5K1_9CHLO</name>
<reference evidence="1" key="1">
    <citation type="submission" date="2020-11" db="EMBL/GenBank/DDBJ databases">
        <title>Chlorella ohadii genome sequencing and assembly.</title>
        <authorList>
            <person name="Murik O."/>
            <person name="Treves H."/>
            <person name="Kedem I."/>
            <person name="Shotland Y."/>
            <person name="Kaplan A."/>
        </authorList>
    </citation>
    <scope>NUCLEOTIDE SEQUENCE</scope>
    <source>
        <strain evidence="1">1</strain>
    </source>
</reference>
<dbReference type="EMBL" id="JADXDR010000022">
    <property type="protein sequence ID" value="KAI7845089.1"/>
    <property type="molecule type" value="Genomic_DNA"/>
</dbReference>
<organism evidence="1 2">
    <name type="scientific">Chlorella ohadii</name>
    <dbReference type="NCBI Taxonomy" id="2649997"/>
    <lineage>
        <taxon>Eukaryota</taxon>
        <taxon>Viridiplantae</taxon>
        <taxon>Chlorophyta</taxon>
        <taxon>core chlorophytes</taxon>
        <taxon>Trebouxiophyceae</taxon>
        <taxon>Chlorellales</taxon>
        <taxon>Chlorellaceae</taxon>
        <taxon>Chlorella clade</taxon>
        <taxon>Chlorella</taxon>
    </lineage>
</organism>
<protein>
    <submittedName>
        <fullName evidence="1">Uncharacterized protein</fullName>
    </submittedName>
</protein>
<keyword evidence="2" id="KW-1185">Reference proteome</keyword>
<gene>
    <name evidence="1" type="ORF">COHA_001454</name>
</gene>
<evidence type="ECO:0000313" key="1">
    <source>
        <dbReference type="EMBL" id="KAI7845089.1"/>
    </source>
</evidence>